<dbReference type="Gramene" id="OGLUM04G02390.1">
    <property type="protein sequence ID" value="OGLUM04G02390.1"/>
    <property type="gene ID" value="OGLUM04G02390"/>
</dbReference>
<dbReference type="Pfam" id="PF00891">
    <property type="entry name" value="Methyltransf_2"/>
    <property type="match status" value="1"/>
</dbReference>
<proteinExistence type="predicted"/>
<evidence type="ECO:0000256" key="2">
    <source>
        <dbReference type="ARBA" id="ARBA00022679"/>
    </source>
</evidence>
<keyword evidence="6" id="KW-1185">Reference proteome</keyword>
<feature type="domain" description="O-methyltransferase C-terminal" evidence="4">
    <location>
        <begin position="2"/>
        <end position="100"/>
    </location>
</feature>
<evidence type="ECO:0000259" key="4">
    <source>
        <dbReference type="Pfam" id="PF00891"/>
    </source>
</evidence>
<reference evidence="5" key="1">
    <citation type="submission" date="2015-04" db="UniProtKB">
        <authorList>
            <consortium name="EnsemblPlants"/>
        </authorList>
    </citation>
    <scope>IDENTIFICATION</scope>
</reference>
<sequence>MAAAVVRGGPSAFERAHGMPLFDYMGTNHRFNTLFNQAMSQQSMMVMNKLLDRFHGFDGIGILVDVGGGSVTLEMIISRYKHITGVNFDLPHVIAQAPSLPGTKSRNFLTSLIPIHFTTHAPQPPSPVPANME</sequence>
<protein>
    <recommendedName>
        <fullName evidence="4">O-methyltransferase C-terminal domain-containing protein</fullName>
    </recommendedName>
</protein>
<accession>A0A0D9ZH26</accession>
<evidence type="ECO:0000256" key="3">
    <source>
        <dbReference type="ARBA" id="ARBA00022691"/>
    </source>
</evidence>
<dbReference type="HOGENOM" id="CLU_1909916_0_0_1"/>
<dbReference type="GO" id="GO:0008171">
    <property type="term" value="F:O-methyltransferase activity"/>
    <property type="evidence" value="ECO:0007669"/>
    <property type="project" value="InterPro"/>
</dbReference>
<evidence type="ECO:0000256" key="1">
    <source>
        <dbReference type="ARBA" id="ARBA00022603"/>
    </source>
</evidence>
<keyword evidence="2" id="KW-0808">Transferase</keyword>
<dbReference type="InterPro" id="IPR001077">
    <property type="entry name" value="COMT_C"/>
</dbReference>
<dbReference type="InterPro" id="IPR016461">
    <property type="entry name" value="COMT-like"/>
</dbReference>
<dbReference type="STRING" id="40148.A0A0D9ZH26"/>
<dbReference type="EnsemblPlants" id="OGLUM04G02390.1">
    <property type="protein sequence ID" value="OGLUM04G02390.1"/>
    <property type="gene ID" value="OGLUM04G02390"/>
</dbReference>
<dbReference type="PANTHER" id="PTHR11746">
    <property type="entry name" value="O-METHYLTRANSFERASE"/>
    <property type="match status" value="1"/>
</dbReference>
<dbReference type="SUPFAM" id="SSF53335">
    <property type="entry name" value="S-adenosyl-L-methionine-dependent methyltransferases"/>
    <property type="match status" value="1"/>
</dbReference>
<organism evidence="5">
    <name type="scientific">Oryza glumipatula</name>
    <dbReference type="NCBI Taxonomy" id="40148"/>
    <lineage>
        <taxon>Eukaryota</taxon>
        <taxon>Viridiplantae</taxon>
        <taxon>Streptophyta</taxon>
        <taxon>Embryophyta</taxon>
        <taxon>Tracheophyta</taxon>
        <taxon>Spermatophyta</taxon>
        <taxon>Magnoliopsida</taxon>
        <taxon>Liliopsida</taxon>
        <taxon>Poales</taxon>
        <taxon>Poaceae</taxon>
        <taxon>BOP clade</taxon>
        <taxon>Oryzoideae</taxon>
        <taxon>Oryzeae</taxon>
        <taxon>Oryzinae</taxon>
        <taxon>Oryza</taxon>
    </lineage>
</organism>
<dbReference type="Gene3D" id="3.40.50.150">
    <property type="entry name" value="Vaccinia Virus protein VP39"/>
    <property type="match status" value="1"/>
</dbReference>
<keyword evidence="1" id="KW-0489">Methyltransferase</keyword>
<evidence type="ECO:0000313" key="5">
    <source>
        <dbReference type="EnsemblPlants" id="OGLUM04G02390.1"/>
    </source>
</evidence>
<dbReference type="PROSITE" id="PS51683">
    <property type="entry name" value="SAM_OMT_II"/>
    <property type="match status" value="1"/>
</dbReference>
<dbReference type="AlphaFoldDB" id="A0A0D9ZH26"/>
<dbReference type="InterPro" id="IPR029063">
    <property type="entry name" value="SAM-dependent_MTases_sf"/>
</dbReference>
<evidence type="ECO:0000313" key="6">
    <source>
        <dbReference type="Proteomes" id="UP000026961"/>
    </source>
</evidence>
<keyword evidence="3" id="KW-0949">S-adenosyl-L-methionine</keyword>
<dbReference type="Proteomes" id="UP000026961">
    <property type="component" value="Chromosome 4"/>
</dbReference>
<dbReference type="eggNOG" id="KOG3178">
    <property type="taxonomic scope" value="Eukaryota"/>
</dbReference>
<name>A0A0D9ZH26_9ORYZ</name>
<dbReference type="GO" id="GO:0032259">
    <property type="term" value="P:methylation"/>
    <property type="evidence" value="ECO:0007669"/>
    <property type="project" value="UniProtKB-KW"/>
</dbReference>
<reference evidence="5" key="2">
    <citation type="submission" date="2018-05" db="EMBL/GenBank/DDBJ databases">
        <title>OgluRS3 (Oryza glumaepatula Reference Sequence Version 3).</title>
        <authorList>
            <person name="Zhang J."/>
            <person name="Kudrna D."/>
            <person name="Lee S."/>
            <person name="Talag J."/>
            <person name="Welchert J."/>
            <person name="Wing R.A."/>
        </authorList>
    </citation>
    <scope>NUCLEOTIDE SEQUENCE [LARGE SCALE GENOMIC DNA]</scope>
</reference>